<evidence type="ECO:0000256" key="6">
    <source>
        <dbReference type="PROSITE-ProRule" id="PRU01016"/>
    </source>
</evidence>
<keyword evidence="4" id="KW-0680">Restriction system</keyword>
<dbReference type="NCBIfam" id="TIGR00675">
    <property type="entry name" value="dcm"/>
    <property type="match status" value="1"/>
</dbReference>
<dbReference type="GO" id="GO:0009307">
    <property type="term" value="P:DNA restriction-modification system"/>
    <property type="evidence" value="ECO:0007669"/>
    <property type="project" value="UniProtKB-KW"/>
</dbReference>
<dbReference type="InterPro" id="IPR018117">
    <property type="entry name" value="C5_DNA_meth_AS"/>
</dbReference>
<evidence type="ECO:0000256" key="5">
    <source>
        <dbReference type="ARBA" id="ARBA00047422"/>
    </source>
</evidence>
<dbReference type="EC" id="2.1.1.37" evidence="8"/>
<dbReference type="PROSITE" id="PS51679">
    <property type="entry name" value="SAM_MT_C5"/>
    <property type="match status" value="1"/>
</dbReference>
<dbReference type="InterPro" id="IPR001525">
    <property type="entry name" value="C5_MeTfrase"/>
</dbReference>
<dbReference type="Gene3D" id="3.90.120.10">
    <property type="entry name" value="DNA Methylase, subunit A, domain 2"/>
    <property type="match status" value="1"/>
</dbReference>
<dbReference type="PANTHER" id="PTHR10629:SF52">
    <property type="entry name" value="DNA (CYTOSINE-5)-METHYLTRANSFERASE 1"/>
    <property type="match status" value="1"/>
</dbReference>
<evidence type="ECO:0000313" key="10">
    <source>
        <dbReference type="Proteomes" id="UP000655940"/>
    </source>
</evidence>
<dbReference type="CDD" id="cd00315">
    <property type="entry name" value="Cyt_C5_DNA_methylase"/>
    <property type="match status" value="1"/>
</dbReference>
<comment type="catalytic activity">
    <reaction evidence="5 8">
        <text>a 2'-deoxycytidine in DNA + S-adenosyl-L-methionine = a 5-methyl-2'-deoxycytidine in DNA + S-adenosyl-L-homocysteine + H(+)</text>
        <dbReference type="Rhea" id="RHEA:13681"/>
        <dbReference type="Rhea" id="RHEA-COMP:11369"/>
        <dbReference type="Rhea" id="RHEA-COMP:11370"/>
        <dbReference type="ChEBI" id="CHEBI:15378"/>
        <dbReference type="ChEBI" id="CHEBI:57856"/>
        <dbReference type="ChEBI" id="CHEBI:59789"/>
        <dbReference type="ChEBI" id="CHEBI:85452"/>
        <dbReference type="ChEBI" id="CHEBI:85454"/>
        <dbReference type="EC" id="2.1.1.37"/>
    </reaction>
</comment>
<dbReference type="SUPFAM" id="SSF53335">
    <property type="entry name" value="S-adenosyl-L-methionine-dependent methyltransferases"/>
    <property type="match status" value="1"/>
</dbReference>
<keyword evidence="2 6" id="KW-0808">Transferase</keyword>
<evidence type="ECO:0000256" key="3">
    <source>
        <dbReference type="ARBA" id="ARBA00022691"/>
    </source>
</evidence>
<gene>
    <name evidence="9" type="ORF">IHV20_07530</name>
</gene>
<dbReference type="GO" id="GO:0003677">
    <property type="term" value="F:DNA binding"/>
    <property type="evidence" value="ECO:0007669"/>
    <property type="project" value="TreeGrafter"/>
</dbReference>
<evidence type="ECO:0000256" key="8">
    <source>
        <dbReference type="RuleBase" id="RU000417"/>
    </source>
</evidence>
<dbReference type="GO" id="GO:0032259">
    <property type="term" value="P:methylation"/>
    <property type="evidence" value="ECO:0007669"/>
    <property type="project" value="UniProtKB-KW"/>
</dbReference>
<keyword evidence="3 6" id="KW-0949">S-adenosyl-L-methionine</keyword>
<dbReference type="GO" id="GO:0003886">
    <property type="term" value="F:DNA (cytosine-5-)-methyltransferase activity"/>
    <property type="evidence" value="ECO:0007669"/>
    <property type="project" value="UniProtKB-EC"/>
</dbReference>
<keyword evidence="1 6" id="KW-0489">Methyltransferase</keyword>
<evidence type="ECO:0000256" key="1">
    <source>
        <dbReference type="ARBA" id="ARBA00022603"/>
    </source>
</evidence>
<dbReference type="GO" id="GO:0044027">
    <property type="term" value="P:negative regulation of gene expression via chromosomal CpG island methylation"/>
    <property type="evidence" value="ECO:0007669"/>
    <property type="project" value="TreeGrafter"/>
</dbReference>
<dbReference type="InterPro" id="IPR029063">
    <property type="entry name" value="SAM-dependent_MTases_sf"/>
</dbReference>
<evidence type="ECO:0000313" key="9">
    <source>
        <dbReference type="EMBL" id="MBE0330003.1"/>
    </source>
</evidence>
<organism evidence="9 10">
    <name type="scientific">Acinetobacter baumannii</name>
    <dbReference type="NCBI Taxonomy" id="470"/>
    <lineage>
        <taxon>Bacteria</taxon>
        <taxon>Pseudomonadati</taxon>
        <taxon>Pseudomonadota</taxon>
        <taxon>Gammaproteobacteria</taxon>
        <taxon>Moraxellales</taxon>
        <taxon>Moraxellaceae</taxon>
        <taxon>Acinetobacter</taxon>
        <taxon>Acinetobacter calcoaceticus/baumannii complex</taxon>
    </lineage>
</organism>
<dbReference type="PROSITE" id="PS00094">
    <property type="entry name" value="C5_MTASE_1"/>
    <property type="match status" value="1"/>
</dbReference>
<name>A0AAP1W6R6_ACIBA</name>
<evidence type="ECO:0000256" key="7">
    <source>
        <dbReference type="RuleBase" id="RU000416"/>
    </source>
</evidence>
<comment type="caution">
    <text evidence="9">The sequence shown here is derived from an EMBL/GenBank/DDBJ whole genome shotgun (WGS) entry which is preliminary data.</text>
</comment>
<proteinExistence type="inferred from homology"/>
<dbReference type="Gene3D" id="3.40.50.150">
    <property type="entry name" value="Vaccinia Virus protein VP39"/>
    <property type="match status" value="1"/>
</dbReference>
<dbReference type="Proteomes" id="UP000655940">
    <property type="component" value="Unassembled WGS sequence"/>
</dbReference>
<comment type="similarity">
    <text evidence="6 7">Belongs to the class I-like SAM-binding methyltransferase superfamily. C5-methyltransferase family.</text>
</comment>
<protein>
    <recommendedName>
        <fullName evidence="8">Cytosine-specific methyltransferase</fullName>
        <ecNumber evidence="8">2.1.1.37</ecNumber>
    </recommendedName>
</protein>
<feature type="active site" evidence="6">
    <location>
        <position position="79"/>
    </location>
</feature>
<dbReference type="PRINTS" id="PR00105">
    <property type="entry name" value="C5METTRFRASE"/>
</dbReference>
<dbReference type="Pfam" id="PF00145">
    <property type="entry name" value="DNA_methylase"/>
    <property type="match status" value="1"/>
</dbReference>
<reference evidence="9" key="1">
    <citation type="submission" date="2020-09" db="EMBL/GenBank/DDBJ databases">
        <title>Distribution of Beta-Lactamase Producing Gram-Negative Bacterial Isolates in Isabela River of Santo Domingo, Dominican Republic.</title>
        <authorList>
            <person name="Calderon V."/>
            <person name="Bonnelly R."/>
            <person name="Del Rosario C."/>
            <person name="Duarte A."/>
            <person name="Barauna R."/>
            <person name="Juca Ramos R.T."/>
            <person name="Perdomo O.P."/>
            <person name="Rodriguez De Francisco L.E."/>
            <person name="Franco De Los Santos E.F."/>
        </authorList>
    </citation>
    <scope>NUCLEOTIDE SEQUENCE</scope>
    <source>
        <strain evidence="9">INTEC_BI15</strain>
    </source>
</reference>
<dbReference type="PANTHER" id="PTHR10629">
    <property type="entry name" value="CYTOSINE-SPECIFIC METHYLTRANSFERASE"/>
    <property type="match status" value="1"/>
</dbReference>
<dbReference type="InterPro" id="IPR050390">
    <property type="entry name" value="C5-Methyltransferase"/>
</dbReference>
<sequence length="353" mass="39976">MILKTIDLFSGVGGMSYGFEMAGFKSLLAVEKEPNIAKTYQINFPHSKVLNEDVTNLKIHEVFKDMVGKVDVIFGGPPCQGFSQKGKRLSLNDERNYLFKYFLDAVEFVQPKAFVIENVPNLLTTSDSYFFNLITEDCEKMGYTINAKILDASDFGVPQQRKRAFIVGIKNNQVFDFSKLDYKEPPKLDEIFSDLPSLEAGEGKDIYDYISPAKTEYQSYLRKKSITVKNHQATNHSKIVLERLKMIPHEGGGKESLPEEHLTKSIYSGTWTRLRSDGIARTITTRFDTPSSGQFTLPKQDRCLTVREAARIQSFPDHFIFSGPKSNQMLQVGNAVPPLLAYAIAHKLKDYIR</sequence>
<accession>A0AAP1W6R6</accession>
<evidence type="ECO:0000256" key="4">
    <source>
        <dbReference type="ARBA" id="ARBA00022747"/>
    </source>
</evidence>
<dbReference type="EMBL" id="JACZEI010000004">
    <property type="protein sequence ID" value="MBE0330003.1"/>
    <property type="molecule type" value="Genomic_DNA"/>
</dbReference>
<dbReference type="AlphaFoldDB" id="A0AAP1W6R6"/>
<evidence type="ECO:0000256" key="2">
    <source>
        <dbReference type="ARBA" id="ARBA00022679"/>
    </source>
</evidence>